<protein>
    <submittedName>
        <fullName evidence="1">TetR/AcrR family transcriptional regulator</fullName>
    </submittedName>
</protein>
<dbReference type="EMBL" id="JBJURJ010000017">
    <property type="protein sequence ID" value="MFM9331209.1"/>
    <property type="molecule type" value="Genomic_DNA"/>
</dbReference>
<organism evidence="1 2">
    <name type="scientific">Paenibacillus mesotrionivorans</name>
    <dbReference type="NCBI Taxonomy" id="3160968"/>
    <lineage>
        <taxon>Bacteria</taxon>
        <taxon>Bacillati</taxon>
        <taxon>Bacillota</taxon>
        <taxon>Bacilli</taxon>
        <taxon>Bacillales</taxon>
        <taxon>Paenibacillaceae</taxon>
        <taxon>Paenibacillus</taxon>
    </lineage>
</organism>
<keyword evidence="2" id="KW-1185">Reference proteome</keyword>
<reference evidence="1" key="1">
    <citation type="submission" date="2024-12" db="EMBL/GenBank/DDBJ databases">
        <authorList>
            <person name="Wu N."/>
        </authorList>
    </citation>
    <scope>NUCLEOTIDE SEQUENCE</scope>
    <source>
        <strain evidence="1">P15</strain>
    </source>
</reference>
<accession>A0ACC7P4N3</accession>
<sequence>MGIADRKERQKEIRRIDIIEAAERVIFAKGYTAATMDDVAKEAQFSKRTVYIYFNSKEQIYFEIMARGYRRLLELWEEEEDGSRLLDAPGEIRRLGLLFYRFGAEFPDYFQAIMEYENGEMDFLKGVPDSSREECYALGERIMERLITALDRGLAEGSLHFEGGSRRTALVLWAAIVGIFNMARRKKRYLEHYYETTEEQLIAEAFDLLLRSIAAPDGGSL</sequence>
<dbReference type="Proteomes" id="UP001631969">
    <property type="component" value="Unassembled WGS sequence"/>
</dbReference>
<comment type="caution">
    <text evidence="1">The sequence shown here is derived from an EMBL/GenBank/DDBJ whole genome shotgun (WGS) entry which is preliminary data.</text>
</comment>
<gene>
    <name evidence="1" type="ORF">ACI1P1_23215</name>
</gene>
<name>A0ACC7P4N3_9BACL</name>
<evidence type="ECO:0000313" key="2">
    <source>
        <dbReference type="Proteomes" id="UP001631969"/>
    </source>
</evidence>
<evidence type="ECO:0000313" key="1">
    <source>
        <dbReference type="EMBL" id="MFM9331209.1"/>
    </source>
</evidence>
<proteinExistence type="predicted"/>